<accession>A0ABU4RRK8</accession>
<reference evidence="3 4" key="1">
    <citation type="submission" date="2023-11" db="EMBL/GenBank/DDBJ databases">
        <authorList>
            <person name="Bao R."/>
        </authorList>
    </citation>
    <scope>NUCLEOTIDE SEQUENCE [LARGE SCALE GENOMIC DNA]</scope>
    <source>
        <strain evidence="3 4">PJ23</strain>
    </source>
</reference>
<evidence type="ECO:0000313" key="4">
    <source>
        <dbReference type="Proteomes" id="UP001274321"/>
    </source>
</evidence>
<keyword evidence="4" id="KW-1185">Reference proteome</keyword>
<feature type="transmembrane region" description="Helical" evidence="2">
    <location>
        <begin position="14"/>
        <end position="36"/>
    </location>
</feature>
<dbReference type="EMBL" id="JAXAFJ010000012">
    <property type="protein sequence ID" value="MDX6807492.1"/>
    <property type="molecule type" value="Genomic_DNA"/>
</dbReference>
<dbReference type="Proteomes" id="UP001274321">
    <property type="component" value="Unassembled WGS sequence"/>
</dbReference>
<keyword evidence="3" id="KW-0966">Cell projection</keyword>
<evidence type="ECO:0000256" key="1">
    <source>
        <dbReference type="SAM" id="MobiDB-lite"/>
    </source>
</evidence>
<keyword evidence="3" id="KW-0282">Flagellum</keyword>
<proteinExistence type="predicted"/>
<organism evidence="3 4">
    <name type="scientific">Terrihabitans rhizophilus</name>
    <dbReference type="NCBI Taxonomy" id="3092662"/>
    <lineage>
        <taxon>Bacteria</taxon>
        <taxon>Pseudomonadati</taxon>
        <taxon>Pseudomonadota</taxon>
        <taxon>Alphaproteobacteria</taxon>
        <taxon>Hyphomicrobiales</taxon>
        <taxon>Terrihabitans</taxon>
    </lineage>
</organism>
<comment type="caution">
    <text evidence="3">The sequence shown here is derived from an EMBL/GenBank/DDBJ whole genome shotgun (WGS) entry which is preliminary data.</text>
</comment>
<feature type="non-terminal residue" evidence="3">
    <location>
        <position position="184"/>
    </location>
</feature>
<feature type="region of interest" description="Disordered" evidence="1">
    <location>
        <begin position="102"/>
        <end position="184"/>
    </location>
</feature>
<protein>
    <submittedName>
        <fullName evidence="3">Flagellar biosynthetic protein FliO</fullName>
    </submittedName>
</protein>
<feature type="compositionally biased region" description="Pro residues" evidence="1">
    <location>
        <begin position="175"/>
        <end position="184"/>
    </location>
</feature>
<keyword evidence="2" id="KW-0812">Transmembrane</keyword>
<dbReference type="PANTHER" id="PTHR38766:SF1">
    <property type="entry name" value="FLAGELLAR PROTEIN FLIO"/>
    <property type="match status" value="1"/>
</dbReference>
<evidence type="ECO:0000313" key="3">
    <source>
        <dbReference type="EMBL" id="MDX6807492.1"/>
    </source>
</evidence>
<keyword evidence="3" id="KW-0969">Cilium</keyword>
<gene>
    <name evidence="3" type="ORF">SCD90_15605</name>
</gene>
<sequence length="184" mass="19550">MGFLDQIFGTSLPVAVRFLIAFGIVLGLIALTAWAVRRLAGRRLPVANQGRARQPRLGVLDAFAIDARRRLVLIRRDNVEHLIMIGGPNDLVVESNIVRAPSQGLPAPQQRTGRAPDVDTGRPVVPQAADPEFPQGNAPQIPPANQQRTASPPPRPAAAPPVVRTPMPAPVATAPEPPQAPPTA</sequence>
<dbReference type="InterPro" id="IPR052205">
    <property type="entry name" value="FliO/MopB"/>
</dbReference>
<evidence type="ECO:0000256" key="2">
    <source>
        <dbReference type="SAM" id="Phobius"/>
    </source>
</evidence>
<name>A0ABU4RRK8_9HYPH</name>
<keyword evidence="2" id="KW-0472">Membrane</keyword>
<feature type="compositionally biased region" description="Low complexity" evidence="1">
    <location>
        <begin position="160"/>
        <end position="174"/>
    </location>
</feature>
<keyword evidence="2" id="KW-1133">Transmembrane helix</keyword>
<dbReference type="PANTHER" id="PTHR38766">
    <property type="entry name" value="FLAGELLAR PROTEIN FLIO"/>
    <property type="match status" value="1"/>
</dbReference>